<dbReference type="AlphaFoldDB" id="C0EFG8"/>
<dbReference type="PANTHER" id="PTHR30050">
    <property type="entry name" value="CHROMOSOMAL REPLICATION INITIATOR PROTEIN DNAA"/>
    <property type="match status" value="1"/>
</dbReference>
<dbReference type="STRING" id="537013.CLOSTMETH_02610"/>
<name>C0EFG8_9FIRM</name>
<dbReference type="Pfam" id="PF01695">
    <property type="entry name" value="IstB_IS21"/>
    <property type="match status" value="1"/>
</dbReference>
<reference evidence="2 3" key="2">
    <citation type="submission" date="2009-02" db="EMBL/GenBank/DDBJ databases">
        <title>Draft genome sequence of Clostridium methylpentosum (DSM 5476).</title>
        <authorList>
            <person name="Sudarsanam P."/>
            <person name="Ley R."/>
            <person name="Guruge J."/>
            <person name="Turnbaugh P.J."/>
            <person name="Mahowald M."/>
            <person name="Liep D."/>
            <person name="Gordon J."/>
        </authorList>
    </citation>
    <scope>NUCLEOTIDE SEQUENCE [LARGE SCALE GENOMIC DNA]</scope>
    <source>
        <strain evidence="2 3">DSM 5476</strain>
    </source>
</reference>
<dbReference type="CDD" id="cd00009">
    <property type="entry name" value="AAA"/>
    <property type="match status" value="1"/>
</dbReference>
<comment type="caution">
    <text evidence="2">The sequence shown here is derived from an EMBL/GenBank/DDBJ whole genome shotgun (WGS) entry which is preliminary data.</text>
</comment>
<evidence type="ECO:0000313" key="2">
    <source>
        <dbReference type="EMBL" id="EEG29777.1"/>
    </source>
</evidence>
<protein>
    <submittedName>
        <fullName evidence="2">DNA replication protein DnaC</fullName>
    </submittedName>
</protein>
<organism evidence="2 3">
    <name type="scientific">[Clostridium] methylpentosum DSM 5476</name>
    <dbReference type="NCBI Taxonomy" id="537013"/>
    <lineage>
        <taxon>Bacteria</taxon>
        <taxon>Bacillati</taxon>
        <taxon>Bacillota</taxon>
        <taxon>Clostridia</taxon>
        <taxon>Eubacteriales</taxon>
        <taxon>Oscillospiraceae</taxon>
        <taxon>Oscillospiraceae incertae sedis</taxon>
    </lineage>
</organism>
<dbReference type="InterPro" id="IPR003593">
    <property type="entry name" value="AAA+_ATPase"/>
</dbReference>
<gene>
    <name evidence="2" type="ORF">CLOSTMETH_02610</name>
</gene>
<dbReference type="HOGENOM" id="CLU_062999_0_0_9"/>
<evidence type="ECO:0000259" key="1">
    <source>
        <dbReference type="SMART" id="SM00382"/>
    </source>
</evidence>
<dbReference type="Gene3D" id="3.40.50.300">
    <property type="entry name" value="P-loop containing nucleotide triphosphate hydrolases"/>
    <property type="match status" value="1"/>
</dbReference>
<feature type="domain" description="AAA+ ATPase" evidence="1">
    <location>
        <begin position="184"/>
        <end position="309"/>
    </location>
</feature>
<dbReference type="eggNOG" id="COG1484">
    <property type="taxonomic scope" value="Bacteria"/>
</dbReference>
<dbReference type="InterPro" id="IPR002611">
    <property type="entry name" value="IstB_ATP-bd"/>
</dbReference>
<sequence length="332" mass="37462">MLSKKEIYAQAMRELERRRQQSSQTQHSHTLEAVSLSPEIGRLRRELGKTSIKLSKALLAGEGNPQELFEQIKEENLRTQERIHLLLDRLGLPHDYLSHKSVCSKCNDYGYIGQKQCSCLKKLLHKIAIADLQESSQLTLSSFDTFDLGYYSRQYSEEGHVVPYEHMSRLFHYCVSYANSFSPSSQGIFMTGKTGLGKTHLSLAIAAKAIDRGYNVIYSSVSDIVRRVSGQYFGRKQEGDDVLELVTKTDLLILDDLGAEFESSFSTSAVYDVINSRIAAGRPTIINTNLTPGELEKRYSERIVSRLYAQLVPLHFVGQDVRMLKAEGQPSK</sequence>
<proteinExistence type="predicted"/>
<dbReference type="SMART" id="SM00382">
    <property type="entry name" value="AAA"/>
    <property type="match status" value="1"/>
</dbReference>
<evidence type="ECO:0000313" key="3">
    <source>
        <dbReference type="Proteomes" id="UP000003340"/>
    </source>
</evidence>
<dbReference type="EMBL" id="ACEC01000091">
    <property type="protein sequence ID" value="EEG29777.1"/>
    <property type="molecule type" value="Genomic_DNA"/>
</dbReference>
<dbReference type="InterPro" id="IPR027417">
    <property type="entry name" value="P-loop_NTPase"/>
</dbReference>
<dbReference type="GO" id="GO:0005524">
    <property type="term" value="F:ATP binding"/>
    <property type="evidence" value="ECO:0007669"/>
    <property type="project" value="InterPro"/>
</dbReference>
<dbReference type="GO" id="GO:0006260">
    <property type="term" value="P:DNA replication"/>
    <property type="evidence" value="ECO:0007669"/>
    <property type="project" value="TreeGrafter"/>
</dbReference>
<dbReference type="Proteomes" id="UP000003340">
    <property type="component" value="Unassembled WGS sequence"/>
</dbReference>
<reference evidence="2 3" key="1">
    <citation type="submission" date="2009-01" db="EMBL/GenBank/DDBJ databases">
        <authorList>
            <person name="Fulton L."/>
            <person name="Clifton S."/>
            <person name="Fulton B."/>
            <person name="Xu J."/>
            <person name="Minx P."/>
            <person name="Pepin K.H."/>
            <person name="Johnson M."/>
            <person name="Bhonagiri V."/>
            <person name="Nash W.E."/>
            <person name="Mardis E.R."/>
            <person name="Wilson R.K."/>
        </authorList>
    </citation>
    <scope>NUCLEOTIDE SEQUENCE [LARGE SCALE GENOMIC DNA]</scope>
    <source>
        <strain evidence="2 3">DSM 5476</strain>
    </source>
</reference>
<accession>C0EFG8</accession>
<dbReference type="SUPFAM" id="SSF52540">
    <property type="entry name" value="P-loop containing nucleoside triphosphate hydrolases"/>
    <property type="match status" value="1"/>
</dbReference>
<dbReference type="PANTHER" id="PTHR30050:SF4">
    <property type="entry name" value="ATP-BINDING PROTEIN RV3427C IN INSERTION SEQUENCE-RELATED"/>
    <property type="match status" value="1"/>
</dbReference>
<dbReference type="NCBIfam" id="NF005304">
    <property type="entry name" value="PRK06835.1"/>
    <property type="match status" value="1"/>
</dbReference>
<keyword evidence="3" id="KW-1185">Reference proteome</keyword>